<protein>
    <submittedName>
        <fullName evidence="1">Uncharacterized protein</fullName>
    </submittedName>
</protein>
<evidence type="ECO:0000313" key="1">
    <source>
        <dbReference type="EMBL" id="MEA5670442.1"/>
    </source>
</evidence>
<keyword evidence="2" id="KW-1185">Reference proteome</keyword>
<comment type="caution">
    <text evidence="1">The sequence shown here is derived from an EMBL/GenBank/DDBJ whole genome shotgun (WGS) entry which is preliminary data.</text>
</comment>
<dbReference type="EMBL" id="JAYFUI010000054">
    <property type="protein sequence ID" value="MEA5670442.1"/>
    <property type="molecule type" value="Genomic_DNA"/>
</dbReference>
<sequence>MPKYIVQKIPVIFHVQGNRNGRNTPDPIPGFEWRIANAVTGQRFGDPYNDEERANAKCLKLNEQED</sequence>
<proteinExistence type="predicted"/>
<organism evidence="1 2">
    <name type="scientific">Pseudomonas machongensis</name>
    <dbReference type="NCBI Taxonomy" id="3110229"/>
    <lineage>
        <taxon>Bacteria</taxon>
        <taxon>Pseudomonadati</taxon>
        <taxon>Pseudomonadota</taxon>
        <taxon>Gammaproteobacteria</taxon>
        <taxon>Pseudomonadales</taxon>
        <taxon>Pseudomonadaceae</taxon>
        <taxon>Pseudomonas</taxon>
    </lineage>
</organism>
<dbReference type="RefSeq" id="WP_323452508.1">
    <property type="nucleotide sequence ID" value="NZ_JAYFUI010000054.1"/>
</dbReference>
<accession>A0ABU5VBU0</accession>
<reference evidence="1 2" key="1">
    <citation type="submission" date="2023-12" db="EMBL/GenBank/DDBJ databases">
        <title>Pseudomonas machongensis sp. nov., isolated from wilted pepper plants (Capsicum annuum).</title>
        <authorList>
            <person name="Qiu M."/>
            <person name="Li Y."/>
            <person name="Liu Q."/>
            <person name="Zhang X."/>
            <person name="Huang Y."/>
            <person name="Guo R."/>
            <person name="Hu M."/>
            <person name="Zhou J."/>
            <person name="Zhou X."/>
        </authorList>
    </citation>
    <scope>NUCLEOTIDE SEQUENCE [LARGE SCALE GENOMIC DNA]</scope>
    <source>
        <strain evidence="1 2">MH2</strain>
    </source>
</reference>
<gene>
    <name evidence="1" type="ORF">VA602_03710</name>
</gene>
<name>A0ABU5VBU0_9PSED</name>
<dbReference type="Proteomes" id="UP001302573">
    <property type="component" value="Unassembled WGS sequence"/>
</dbReference>
<evidence type="ECO:0000313" key="2">
    <source>
        <dbReference type="Proteomes" id="UP001302573"/>
    </source>
</evidence>